<name>W4R101_HALA3</name>
<dbReference type="GO" id="GO:0006465">
    <property type="term" value="P:signal peptide processing"/>
    <property type="evidence" value="ECO:0007669"/>
    <property type="project" value="InterPro"/>
</dbReference>
<feature type="active site" evidence="7">
    <location>
        <position position="39"/>
    </location>
</feature>
<dbReference type="PROSITE" id="PS00501">
    <property type="entry name" value="SPASE_I_1"/>
    <property type="match status" value="1"/>
</dbReference>
<evidence type="ECO:0000256" key="3">
    <source>
        <dbReference type="ARBA" id="ARBA00009370"/>
    </source>
</evidence>
<comment type="similarity">
    <text evidence="3 8">Belongs to the peptidase S26 family.</text>
</comment>
<dbReference type="Pfam" id="PF10502">
    <property type="entry name" value="Peptidase_S26"/>
    <property type="match status" value="1"/>
</dbReference>
<keyword evidence="6 8" id="KW-0378">Hydrolase</keyword>
<dbReference type="AlphaFoldDB" id="W4R101"/>
<comment type="catalytic activity">
    <reaction evidence="1 8">
        <text>Cleavage of hydrophobic, N-terminal signal or leader sequences from secreted and periplasmic proteins.</text>
        <dbReference type="EC" id="3.4.21.89"/>
    </reaction>
</comment>
<comment type="caution">
    <text evidence="10">The sequence shown here is derived from an EMBL/GenBank/DDBJ whole genome shotgun (WGS) entry which is preliminary data.</text>
</comment>
<reference evidence="10 11" key="1">
    <citation type="journal article" date="2014" name="Genome Announc.">
        <title>Draft Genome Sequences of Three Alkaliphilic Bacillus Strains, Bacillus wakoensis JCM 9140T, Bacillus akibai JCM 9157T, and Bacillus hemicellulosilyticus JCM 9152T.</title>
        <authorList>
            <person name="Yuki M."/>
            <person name="Oshima K."/>
            <person name="Suda W."/>
            <person name="Oshida Y."/>
            <person name="Kitamura K."/>
            <person name="Iida T."/>
            <person name="Hattori M."/>
            <person name="Ohkuma M."/>
        </authorList>
    </citation>
    <scope>NUCLEOTIDE SEQUENCE [LARGE SCALE GENOMIC DNA]</scope>
    <source>
        <strain evidence="10 11">JCM 9157</strain>
    </source>
</reference>
<dbReference type="Proteomes" id="UP000018896">
    <property type="component" value="Unassembled WGS sequence"/>
</dbReference>
<dbReference type="InterPro" id="IPR036286">
    <property type="entry name" value="LexA/Signal_pep-like_sf"/>
</dbReference>
<keyword evidence="11" id="KW-1185">Reference proteome</keyword>
<feature type="transmembrane region" description="Helical" evidence="8">
    <location>
        <begin position="12"/>
        <end position="34"/>
    </location>
</feature>
<dbReference type="eggNOG" id="COG0681">
    <property type="taxonomic scope" value="Bacteria"/>
</dbReference>
<dbReference type="PANTHER" id="PTHR43390:SF1">
    <property type="entry name" value="CHLOROPLAST PROCESSING PEPTIDASE"/>
    <property type="match status" value="1"/>
</dbReference>
<proteinExistence type="inferred from homology"/>
<dbReference type="InterPro" id="IPR000223">
    <property type="entry name" value="Pept_S26A_signal_pept_1"/>
</dbReference>
<dbReference type="RefSeq" id="WP_148296928.1">
    <property type="nucleotide sequence ID" value="NZ_BAUV01000060.1"/>
</dbReference>
<feature type="active site" evidence="7">
    <location>
        <position position="116"/>
    </location>
</feature>
<keyword evidence="8" id="KW-0472">Membrane</keyword>
<dbReference type="GO" id="GO:0004252">
    <property type="term" value="F:serine-type endopeptidase activity"/>
    <property type="evidence" value="ECO:0007669"/>
    <property type="project" value="InterPro"/>
</dbReference>
<evidence type="ECO:0000256" key="6">
    <source>
        <dbReference type="ARBA" id="ARBA00022801"/>
    </source>
</evidence>
<dbReference type="EC" id="3.4.21.89" evidence="4 8"/>
<dbReference type="InterPro" id="IPR019533">
    <property type="entry name" value="Peptidase_S26"/>
</dbReference>
<evidence type="ECO:0000256" key="5">
    <source>
        <dbReference type="ARBA" id="ARBA00022670"/>
    </source>
</evidence>
<keyword evidence="8" id="KW-1133">Transmembrane helix</keyword>
<dbReference type="NCBIfam" id="TIGR02227">
    <property type="entry name" value="sigpep_I_bact"/>
    <property type="match status" value="1"/>
</dbReference>
<keyword evidence="8" id="KW-0812">Transmembrane</keyword>
<dbReference type="EMBL" id="BAUV01000060">
    <property type="protein sequence ID" value="GAE37234.1"/>
    <property type="molecule type" value="Genomic_DNA"/>
</dbReference>
<accession>W4R101</accession>
<dbReference type="PANTHER" id="PTHR43390">
    <property type="entry name" value="SIGNAL PEPTIDASE I"/>
    <property type="match status" value="1"/>
</dbReference>
<comment type="subcellular location">
    <subcellularLocation>
        <location evidence="2">Cell membrane</location>
        <topology evidence="2">Single-pass type II membrane protein</topology>
    </subcellularLocation>
    <subcellularLocation>
        <location evidence="8">Membrane</location>
        <topology evidence="8">Single-pass type II membrane protein</topology>
    </subcellularLocation>
</comment>
<dbReference type="OrthoDB" id="9802919at2"/>
<dbReference type="CDD" id="cd06530">
    <property type="entry name" value="S26_SPase_I"/>
    <property type="match status" value="1"/>
</dbReference>
<protein>
    <recommendedName>
        <fullName evidence="4 8">Signal peptidase I</fullName>
        <ecNumber evidence="4 8">3.4.21.89</ecNumber>
    </recommendedName>
</protein>
<dbReference type="InterPro" id="IPR019758">
    <property type="entry name" value="Pept_S26A_signal_pept_1_CS"/>
</dbReference>
<gene>
    <name evidence="10" type="ORF">JCM9157_4502</name>
</gene>
<evidence type="ECO:0000256" key="8">
    <source>
        <dbReference type="RuleBase" id="RU362042"/>
    </source>
</evidence>
<sequence>MSRKTINYVRVGNAVVLALLFASWLNIFFIQPYIVSGSSMEPTLAGESLLDTDKVGDRIIVFKSAYLMGNAPAYGEMVIIDSRVDKIRTLKDQFFDSPILAFFSNKYSNEGNIWIKRVIGEAGDTIEFNDGHIYRNGDLLVEDYIKEEMRLPDELFIIPEDHIFVMGDNRNNSSDSREIGPVPVENVVGKVVLRFYPFHRFNLL</sequence>
<dbReference type="InterPro" id="IPR019756">
    <property type="entry name" value="Pept_S26A_signal_pept_1_Ser-AS"/>
</dbReference>
<dbReference type="PRINTS" id="PR00727">
    <property type="entry name" value="LEADERPTASE"/>
</dbReference>
<evidence type="ECO:0000256" key="4">
    <source>
        <dbReference type="ARBA" id="ARBA00013208"/>
    </source>
</evidence>
<organism evidence="10 11">
    <name type="scientific">Halalkalibacter akibai (strain ATCC 43226 / DSM 21942 / CIP 109018 / JCM 9157 / 1139)</name>
    <name type="common">Bacillus akibai</name>
    <dbReference type="NCBI Taxonomy" id="1236973"/>
    <lineage>
        <taxon>Bacteria</taxon>
        <taxon>Bacillati</taxon>
        <taxon>Bacillota</taxon>
        <taxon>Bacilli</taxon>
        <taxon>Bacillales</taxon>
        <taxon>Bacillaceae</taxon>
        <taxon>Halalkalibacter</taxon>
    </lineage>
</organism>
<dbReference type="STRING" id="1236973.JCM9157_4502"/>
<evidence type="ECO:0000256" key="1">
    <source>
        <dbReference type="ARBA" id="ARBA00000677"/>
    </source>
</evidence>
<dbReference type="Gene3D" id="2.10.109.10">
    <property type="entry name" value="Umud Fragment, subunit A"/>
    <property type="match status" value="1"/>
</dbReference>
<feature type="domain" description="Peptidase S26" evidence="9">
    <location>
        <begin position="10"/>
        <end position="196"/>
    </location>
</feature>
<dbReference type="PROSITE" id="PS00761">
    <property type="entry name" value="SPASE_I_3"/>
    <property type="match status" value="1"/>
</dbReference>
<dbReference type="SUPFAM" id="SSF51306">
    <property type="entry name" value="LexA/Signal peptidase"/>
    <property type="match status" value="1"/>
</dbReference>
<evidence type="ECO:0000313" key="10">
    <source>
        <dbReference type="EMBL" id="GAE37234.1"/>
    </source>
</evidence>
<dbReference type="GO" id="GO:0005886">
    <property type="term" value="C:plasma membrane"/>
    <property type="evidence" value="ECO:0007669"/>
    <property type="project" value="UniProtKB-SubCell"/>
</dbReference>
<dbReference type="GO" id="GO:0009003">
    <property type="term" value="F:signal peptidase activity"/>
    <property type="evidence" value="ECO:0007669"/>
    <property type="project" value="UniProtKB-EC"/>
</dbReference>
<evidence type="ECO:0000259" key="9">
    <source>
        <dbReference type="Pfam" id="PF10502"/>
    </source>
</evidence>
<evidence type="ECO:0000256" key="7">
    <source>
        <dbReference type="PIRSR" id="PIRSR600223-1"/>
    </source>
</evidence>
<evidence type="ECO:0000313" key="11">
    <source>
        <dbReference type="Proteomes" id="UP000018896"/>
    </source>
</evidence>
<keyword evidence="5 8" id="KW-0645">Protease</keyword>
<evidence type="ECO:0000256" key="2">
    <source>
        <dbReference type="ARBA" id="ARBA00004401"/>
    </source>
</evidence>